<gene>
    <name evidence="1" type="ORF">KCU76_g20178</name>
    <name evidence="2" type="ORF">KCV03_g10397</name>
</gene>
<reference evidence="2" key="1">
    <citation type="journal article" date="2021" name="J Fungi (Basel)">
        <title>Virulence traits and population genomics of the black yeast Aureobasidium melanogenum.</title>
        <authorList>
            <person name="Cernosa A."/>
            <person name="Sun X."/>
            <person name="Gostincar C."/>
            <person name="Fang C."/>
            <person name="Gunde-Cimerman N."/>
            <person name="Song Z."/>
        </authorList>
    </citation>
    <scope>NUCLEOTIDE SEQUENCE</scope>
    <source>
        <strain evidence="2">EXF-8016</strain>
        <strain evidence="1">EXF-9911</strain>
    </source>
</reference>
<comment type="caution">
    <text evidence="2">The sequence shown here is derived from an EMBL/GenBank/DDBJ whole genome shotgun (WGS) entry which is preliminary data.</text>
</comment>
<reference evidence="2" key="2">
    <citation type="submission" date="2021-08" db="EMBL/GenBank/DDBJ databases">
        <authorList>
            <person name="Gostincar C."/>
            <person name="Sun X."/>
            <person name="Song Z."/>
            <person name="Gunde-Cimerman N."/>
        </authorList>
    </citation>
    <scope>NUCLEOTIDE SEQUENCE</scope>
    <source>
        <strain evidence="2">EXF-8016</strain>
        <strain evidence="1">EXF-9911</strain>
    </source>
</reference>
<evidence type="ECO:0000313" key="1">
    <source>
        <dbReference type="EMBL" id="KAG9656616.1"/>
    </source>
</evidence>
<dbReference type="Proteomes" id="UP000779574">
    <property type="component" value="Unassembled WGS sequence"/>
</dbReference>
<evidence type="ECO:0000313" key="3">
    <source>
        <dbReference type="Proteomes" id="UP000767238"/>
    </source>
</evidence>
<feature type="non-terminal residue" evidence="2">
    <location>
        <position position="85"/>
    </location>
</feature>
<organism evidence="2 3">
    <name type="scientific">Aureobasidium melanogenum</name>
    <name type="common">Aureobasidium pullulans var. melanogenum</name>
    <dbReference type="NCBI Taxonomy" id="46634"/>
    <lineage>
        <taxon>Eukaryota</taxon>
        <taxon>Fungi</taxon>
        <taxon>Dikarya</taxon>
        <taxon>Ascomycota</taxon>
        <taxon>Pezizomycotina</taxon>
        <taxon>Dothideomycetes</taxon>
        <taxon>Dothideomycetidae</taxon>
        <taxon>Dothideales</taxon>
        <taxon>Saccotheciaceae</taxon>
        <taxon>Aureobasidium</taxon>
    </lineage>
</organism>
<dbReference type="AlphaFoldDB" id="A0A9P8G634"/>
<accession>A0A9P8G634</accession>
<dbReference type="EMBL" id="JAHFXF010002498">
    <property type="protein sequence ID" value="KAG9656616.1"/>
    <property type="molecule type" value="Genomic_DNA"/>
</dbReference>
<sequence>MDYWEQAHLFLRKALQSSWDVVTKFDASVHNYDAIFPSVLASELDNATGLTTIGQLKVPGYNEAGAQRLEASWGMVCGLDVNDRA</sequence>
<evidence type="ECO:0000313" key="2">
    <source>
        <dbReference type="EMBL" id="KAH0208728.1"/>
    </source>
</evidence>
<proteinExistence type="predicted"/>
<dbReference type="EMBL" id="JAHFYH010000349">
    <property type="protein sequence ID" value="KAH0208728.1"/>
    <property type="molecule type" value="Genomic_DNA"/>
</dbReference>
<name>A0A9P8G634_AURME</name>
<protein>
    <submittedName>
        <fullName evidence="2">Uncharacterized protein</fullName>
    </submittedName>
</protein>
<dbReference type="Proteomes" id="UP000767238">
    <property type="component" value="Unassembled WGS sequence"/>
</dbReference>